<keyword evidence="1" id="KW-0732">Signal</keyword>
<keyword evidence="3" id="KW-1185">Reference proteome</keyword>
<evidence type="ECO:0000256" key="1">
    <source>
        <dbReference type="SAM" id="SignalP"/>
    </source>
</evidence>
<feature type="signal peptide" evidence="1">
    <location>
        <begin position="1"/>
        <end position="23"/>
    </location>
</feature>
<dbReference type="OrthoDB" id="7250310at2759"/>
<dbReference type="PhylomeDB" id="A0A0G4F8L2"/>
<protein>
    <submittedName>
        <fullName evidence="2">Uncharacterized protein</fullName>
    </submittedName>
</protein>
<evidence type="ECO:0000313" key="2">
    <source>
        <dbReference type="EMBL" id="CEM09036.1"/>
    </source>
</evidence>
<accession>A0A0G4F8L2</accession>
<dbReference type="STRING" id="1169540.A0A0G4F8L2"/>
<gene>
    <name evidence="2" type="ORF">Vbra_4237</name>
</gene>
<dbReference type="InParanoid" id="A0A0G4F8L2"/>
<evidence type="ECO:0000313" key="3">
    <source>
        <dbReference type="Proteomes" id="UP000041254"/>
    </source>
</evidence>
<feature type="chain" id="PRO_5005188239" evidence="1">
    <location>
        <begin position="24"/>
        <end position="428"/>
    </location>
</feature>
<dbReference type="OMA" id="DGANCIV"/>
<reference evidence="2 3" key="1">
    <citation type="submission" date="2014-11" db="EMBL/GenBank/DDBJ databases">
        <authorList>
            <person name="Zhu J."/>
            <person name="Qi W."/>
            <person name="Song R."/>
        </authorList>
    </citation>
    <scope>NUCLEOTIDE SEQUENCE [LARGE SCALE GENOMIC DNA]</scope>
</reference>
<name>A0A0G4F8L2_VITBC</name>
<dbReference type="VEuPathDB" id="CryptoDB:Vbra_4237"/>
<organism evidence="2 3">
    <name type="scientific">Vitrella brassicaformis (strain CCMP3155)</name>
    <dbReference type="NCBI Taxonomy" id="1169540"/>
    <lineage>
        <taxon>Eukaryota</taxon>
        <taxon>Sar</taxon>
        <taxon>Alveolata</taxon>
        <taxon>Colpodellida</taxon>
        <taxon>Vitrellaceae</taxon>
        <taxon>Vitrella</taxon>
    </lineage>
</organism>
<dbReference type="Proteomes" id="UP000041254">
    <property type="component" value="Unassembled WGS sequence"/>
</dbReference>
<dbReference type="EMBL" id="CDMY01000391">
    <property type="protein sequence ID" value="CEM09036.1"/>
    <property type="molecule type" value="Genomic_DNA"/>
</dbReference>
<proteinExistence type="predicted"/>
<dbReference type="AlphaFoldDB" id="A0A0G4F8L2"/>
<sequence length="428" mass="49097">MARPAACHLVLYVVALLMTLAASQSSSSHHYGHGIGYQSDHGVCHKKEPVHYECPHGYTFDDDSHKCVKHQYGDLLYYCPKGTKEAHDGSCVKYDYTTKTPYCKHGKLDDAAHKCIDHQYYDVDYKCPHGYLFTADETKCYADKYTAKLYKCPYGFKLTTDKKKCIKHIYADLKYYCPKHSYATAKGCKVTTYKAKVSYCPHGHLEGGKCVVIKDSYYSYYPKCKHGYSFHNRKCVLKTFHDAHHKCPYGFSLTADHSKCYVDKYVAKKARCPHGYQWSKHEKKCIKYDYADLQHYCPEYSVLTHKGCKSTTYEAKTPYCSHGHLNGHKCVVKKHYGIHYECPYGYQLTKDGSKCYAETYHDQLYKCPSGYELTEEDTKCVSYHYADVAYKCLKGKLTYVGSQPICCVDHYGHGSSSSSKFRGANSYH</sequence>